<protein>
    <submittedName>
        <fullName evidence="3">Uncharacterized protein</fullName>
    </submittedName>
</protein>
<keyword evidence="4" id="KW-1185">Reference proteome</keyword>
<feature type="region of interest" description="Disordered" evidence="1">
    <location>
        <begin position="37"/>
        <end position="71"/>
    </location>
</feature>
<proteinExistence type="predicted"/>
<feature type="signal peptide" evidence="2">
    <location>
        <begin position="1"/>
        <end position="19"/>
    </location>
</feature>
<dbReference type="AlphaFoldDB" id="A0A0D7B8X3"/>
<accession>A0A0D7B8X3</accession>
<name>A0A0D7B8X3_9AGAR</name>
<dbReference type="OrthoDB" id="2934962at2759"/>
<evidence type="ECO:0000313" key="3">
    <source>
        <dbReference type="EMBL" id="KIY66634.1"/>
    </source>
</evidence>
<gene>
    <name evidence="3" type="ORF">CYLTODRAFT_491296</name>
</gene>
<reference evidence="3 4" key="1">
    <citation type="journal article" date="2015" name="Fungal Genet. Biol.">
        <title>Evolution of novel wood decay mechanisms in Agaricales revealed by the genome sequences of Fistulina hepatica and Cylindrobasidium torrendii.</title>
        <authorList>
            <person name="Floudas D."/>
            <person name="Held B.W."/>
            <person name="Riley R."/>
            <person name="Nagy L.G."/>
            <person name="Koehler G."/>
            <person name="Ransdell A.S."/>
            <person name="Younus H."/>
            <person name="Chow J."/>
            <person name="Chiniquy J."/>
            <person name="Lipzen A."/>
            <person name="Tritt A."/>
            <person name="Sun H."/>
            <person name="Haridas S."/>
            <person name="LaButti K."/>
            <person name="Ohm R.A."/>
            <person name="Kues U."/>
            <person name="Blanchette R.A."/>
            <person name="Grigoriev I.V."/>
            <person name="Minto R.E."/>
            <person name="Hibbett D.S."/>
        </authorList>
    </citation>
    <scope>NUCLEOTIDE SEQUENCE [LARGE SCALE GENOMIC DNA]</scope>
    <source>
        <strain evidence="3 4">FP15055 ss-10</strain>
    </source>
</reference>
<feature type="chain" id="PRO_5002316763" evidence="2">
    <location>
        <begin position="20"/>
        <end position="90"/>
    </location>
</feature>
<evidence type="ECO:0000256" key="1">
    <source>
        <dbReference type="SAM" id="MobiDB-lite"/>
    </source>
</evidence>
<sequence length="90" mass="9808">MQFKSLFVYFSCVALMVLAAPVEKKALRQYEIKRGEGPTPVARAEARSPSGYKRAEPAAPSGYKRAAAAAPSGYYKRVEANDPARLMRAA</sequence>
<evidence type="ECO:0000256" key="2">
    <source>
        <dbReference type="SAM" id="SignalP"/>
    </source>
</evidence>
<dbReference type="EMBL" id="KN880548">
    <property type="protein sequence ID" value="KIY66634.1"/>
    <property type="molecule type" value="Genomic_DNA"/>
</dbReference>
<dbReference type="Proteomes" id="UP000054007">
    <property type="component" value="Unassembled WGS sequence"/>
</dbReference>
<keyword evidence="2" id="KW-0732">Signal</keyword>
<evidence type="ECO:0000313" key="4">
    <source>
        <dbReference type="Proteomes" id="UP000054007"/>
    </source>
</evidence>
<organism evidence="3 4">
    <name type="scientific">Cylindrobasidium torrendii FP15055 ss-10</name>
    <dbReference type="NCBI Taxonomy" id="1314674"/>
    <lineage>
        <taxon>Eukaryota</taxon>
        <taxon>Fungi</taxon>
        <taxon>Dikarya</taxon>
        <taxon>Basidiomycota</taxon>
        <taxon>Agaricomycotina</taxon>
        <taxon>Agaricomycetes</taxon>
        <taxon>Agaricomycetidae</taxon>
        <taxon>Agaricales</taxon>
        <taxon>Marasmiineae</taxon>
        <taxon>Physalacriaceae</taxon>
        <taxon>Cylindrobasidium</taxon>
    </lineage>
</organism>